<sequence length="86" mass="9567">MASNKKIELYIPRHCSVTHTLIAADDHAAVQILVPHVNENGVILPESTVYTVKGSVRKDGISDHSLNRQFQKDGFLKTVVPKNMMI</sequence>
<dbReference type="Gene3D" id="3.30.1230.20">
    <property type="match status" value="1"/>
</dbReference>
<dbReference type="EMBL" id="BDEQ01000001">
    <property type="protein sequence ID" value="GAT93208.1"/>
    <property type="molecule type" value="Genomic_DNA"/>
</dbReference>
<accession>A0A5K1UF36</accession>
<dbReference type="VEuPathDB" id="AmoebaDB:KM1_012610"/>
<dbReference type="Pfam" id="PF01249">
    <property type="entry name" value="Ribosomal_S21e"/>
    <property type="match status" value="1"/>
</dbReference>
<proteinExistence type="inferred from homology"/>
<dbReference type="PIRSF" id="PIRSF002148">
    <property type="entry name" value="Ribosomal_S21e"/>
    <property type="match status" value="1"/>
</dbReference>
<protein>
    <recommendedName>
        <fullName evidence="4">40S ribosomal protein S21</fullName>
    </recommendedName>
</protein>
<dbReference type="VEuPathDB" id="AmoebaDB:EHI8A_024070"/>
<keyword evidence="2 4" id="KW-0689">Ribosomal protein</keyword>
<dbReference type="VEuPathDB" id="AmoebaDB:EHI7A_003160"/>
<dbReference type="InterPro" id="IPR038579">
    <property type="entry name" value="Ribosomal_eS21_sf"/>
</dbReference>
<dbReference type="VEuPathDB" id="AmoebaDB:EHI5A_012170"/>
<organism evidence="5 6">
    <name type="scientific">Entamoeba histolytica</name>
    <dbReference type="NCBI Taxonomy" id="5759"/>
    <lineage>
        <taxon>Eukaryota</taxon>
        <taxon>Amoebozoa</taxon>
        <taxon>Evosea</taxon>
        <taxon>Archamoebae</taxon>
        <taxon>Mastigamoebida</taxon>
        <taxon>Entamoebidae</taxon>
        <taxon>Entamoeba</taxon>
    </lineage>
</organism>
<comment type="caution">
    <text evidence="5">The sequence shown here is derived from an EMBL/GenBank/DDBJ whole genome shotgun (WGS) entry which is preliminary data.</text>
</comment>
<name>A0A5K1UF36_ENTHI</name>
<dbReference type="FunFam" id="3.30.1230.20:FF:000006">
    <property type="entry name" value="40S ribosomal protein S21"/>
    <property type="match status" value="1"/>
</dbReference>
<evidence type="ECO:0000256" key="3">
    <source>
        <dbReference type="ARBA" id="ARBA00023274"/>
    </source>
</evidence>
<dbReference type="InterPro" id="IPR001931">
    <property type="entry name" value="Ribosomal_eS21"/>
</dbReference>
<reference evidence="5 6" key="1">
    <citation type="submission" date="2016-05" db="EMBL/GenBank/DDBJ databases">
        <title>First whole genome sequencing of Entamoeba histolytica HM1:IMSS-clone-6.</title>
        <authorList>
            <person name="Mukherjee Avik.K."/>
            <person name="Izumyama S."/>
            <person name="Nakada-Tsukui K."/>
            <person name="Nozaki T."/>
        </authorList>
    </citation>
    <scope>NUCLEOTIDE SEQUENCE [LARGE SCALE GENOMIC DNA]</scope>
    <source>
        <strain evidence="5 6">HM1:IMSS clone 6</strain>
    </source>
</reference>
<evidence type="ECO:0000256" key="4">
    <source>
        <dbReference type="PIRNR" id="PIRNR002148"/>
    </source>
</evidence>
<dbReference type="OMA" id="GESDACM"/>
<dbReference type="GO" id="GO:0003735">
    <property type="term" value="F:structural constituent of ribosome"/>
    <property type="evidence" value="ECO:0007669"/>
    <property type="project" value="InterPro"/>
</dbReference>
<evidence type="ECO:0000313" key="5">
    <source>
        <dbReference type="EMBL" id="GAT93208.1"/>
    </source>
</evidence>
<comment type="similarity">
    <text evidence="1 4">Belongs to the eukaryotic ribosomal protein eS21 family.</text>
</comment>
<evidence type="ECO:0000256" key="1">
    <source>
        <dbReference type="ARBA" id="ARBA00010228"/>
    </source>
</evidence>
<dbReference type="VEuPathDB" id="AmoebaDB:EHI_126870"/>
<keyword evidence="3 4" id="KW-0687">Ribonucleoprotein</keyword>
<dbReference type="Proteomes" id="UP000078387">
    <property type="component" value="Unassembled WGS sequence"/>
</dbReference>
<dbReference type="GO" id="GO:0005840">
    <property type="term" value="C:ribosome"/>
    <property type="evidence" value="ECO:0007669"/>
    <property type="project" value="UniProtKB-KW"/>
</dbReference>
<dbReference type="GO" id="GO:0006412">
    <property type="term" value="P:translation"/>
    <property type="evidence" value="ECO:0007669"/>
    <property type="project" value="InterPro"/>
</dbReference>
<evidence type="ECO:0000256" key="2">
    <source>
        <dbReference type="ARBA" id="ARBA00022980"/>
    </source>
</evidence>
<dbReference type="GO" id="GO:1990904">
    <property type="term" value="C:ribonucleoprotein complex"/>
    <property type="evidence" value="ECO:0007669"/>
    <property type="project" value="UniProtKB-KW"/>
</dbReference>
<gene>
    <name evidence="5" type="ORF">CL6EHI_126870</name>
</gene>
<evidence type="ECO:0000313" key="6">
    <source>
        <dbReference type="Proteomes" id="UP000078387"/>
    </source>
</evidence>
<dbReference type="AlphaFoldDB" id="A0A5K1UF36"/>
<dbReference type="PANTHER" id="PTHR10442">
    <property type="entry name" value="40S RIBOSOMAL PROTEIN S21"/>
    <property type="match status" value="1"/>
</dbReference>